<sequence length="233" mass="26311">MAALMFRNVLSKLSQLQISPIKSLRTNGINCTSPATYVLQAQAIEKCAIRMLRSAASNNFEGAKFNASQQTSVQPQQEVLENQHDLEIAITKETIEKVNSQIKSNSHGRLFAVIHFAGKQRRVTDGDLIMIEAAHPANVGDVIRAEKVLLLGSRDFTLLGRPLLRPDLVRVEATVVEKSLTHTKTVFRNRRRKNTRSFNFFRNHFSILRINCVRLEGLVDQRPEIEGVHGRIF</sequence>
<dbReference type="AlphaFoldDB" id="A0A8J2WLV9"/>
<evidence type="ECO:0000256" key="1">
    <source>
        <dbReference type="ARBA" id="ARBA00008563"/>
    </source>
</evidence>
<gene>
    <name evidence="3" type="ORF">DGAL_LOCUS11104</name>
</gene>
<dbReference type="PANTHER" id="PTHR21349">
    <property type="entry name" value="50S RIBOSOMAL PROTEIN L21"/>
    <property type="match status" value="1"/>
</dbReference>
<comment type="caution">
    <text evidence="3">The sequence shown here is derived from an EMBL/GenBank/DDBJ whole genome shotgun (WGS) entry which is preliminary data.</text>
</comment>
<comment type="similarity">
    <text evidence="1">Belongs to the bacterial ribosomal protein bL21 family.</text>
</comment>
<dbReference type="PANTHER" id="PTHR21349:SF0">
    <property type="entry name" value="LARGE RIBOSOMAL SUBUNIT PROTEIN BL21M"/>
    <property type="match status" value="1"/>
</dbReference>
<keyword evidence="4" id="KW-1185">Reference proteome</keyword>
<evidence type="ECO:0000313" key="4">
    <source>
        <dbReference type="Proteomes" id="UP000789390"/>
    </source>
</evidence>
<dbReference type="InterPro" id="IPR036164">
    <property type="entry name" value="bL21-like_sf"/>
</dbReference>
<proteinExistence type="inferred from homology"/>
<reference evidence="3" key="1">
    <citation type="submission" date="2021-11" db="EMBL/GenBank/DDBJ databases">
        <authorList>
            <person name="Schell T."/>
        </authorList>
    </citation>
    <scope>NUCLEOTIDE SEQUENCE</scope>
    <source>
        <strain evidence="3">M5</strain>
    </source>
</reference>
<dbReference type="InterPro" id="IPR028909">
    <property type="entry name" value="bL21-like"/>
</dbReference>
<protein>
    <recommendedName>
        <fullName evidence="2">Large ribosomal subunit protein bL21m</fullName>
    </recommendedName>
</protein>
<dbReference type="GO" id="GO:0005762">
    <property type="term" value="C:mitochondrial large ribosomal subunit"/>
    <property type="evidence" value="ECO:0007669"/>
    <property type="project" value="TreeGrafter"/>
</dbReference>
<evidence type="ECO:0000313" key="3">
    <source>
        <dbReference type="EMBL" id="CAH0107771.1"/>
    </source>
</evidence>
<accession>A0A8J2WLV9</accession>
<dbReference type="GO" id="GO:0003735">
    <property type="term" value="F:structural constituent of ribosome"/>
    <property type="evidence" value="ECO:0007669"/>
    <property type="project" value="TreeGrafter"/>
</dbReference>
<dbReference type="EMBL" id="CAKKLH010000279">
    <property type="protein sequence ID" value="CAH0107771.1"/>
    <property type="molecule type" value="Genomic_DNA"/>
</dbReference>
<dbReference type="Proteomes" id="UP000789390">
    <property type="component" value="Unassembled WGS sequence"/>
</dbReference>
<name>A0A8J2WLV9_9CRUS</name>
<dbReference type="SUPFAM" id="SSF141091">
    <property type="entry name" value="L21p-like"/>
    <property type="match status" value="1"/>
</dbReference>
<dbReference type="Pfam" id="PF00829">
    <property type="entry name" value="Ribosomal_L21p"/>
    <property type="match status" value="1"/>
</dbReference>
<dbReference type="OrthoDB" id="5994at2759"/>
<evidence type="ECO:0000256" key="2">
    <source>
        <dbReference type="ARBA" id="ARBA00044129"/>
    </source>
</evidence>
<organism evidence="3 4">
    <name type="scientific">Daphnia galeata</name>
    <dbReference type="NCBI Taxonomy" id="27404"/>
    <lineage>
        <taxon>Eukaryota</taxon>
        <taxon>Metazoa</taxon>
        <taxon>Ecdysozoa</taxon>
        <taxon>Arthropoda</taxon>
        <taxon>Crustacea</taxon>
        <taxon>Branchiopoda</taxon>
        <taxon>Diplostraca</taxon>
        <taxon>Cladocera</taxon>
        <taxon>Anomopoda</taxon>
        <taxon>Daphniidae</taxon>
        <taxon>Daphnia</taxon>
    </lineage>
</organism>